<reference evidence="3 4" key="1">
    <citation type="submission" date="2025-04" db="UniProtKB">
        <authorList>
            <consortium name="RefSeq"/>
        </authorList>
    </citation>
    <scope>IDENTIFICATION</scope>
</reference>
<evidence type="ECO:0000256" key="1">
    <source>
        <dbReference type="SAM" id="MobiDB-lite"/>
    </source>
</evidence>
<feature type="region of interest" description="Disordered" evidence="1">
    <location>
        <begin position="165"/>
        <end position="195"/>
    </location>
</feature>
<dbReference type="AlphaFoldDB" id="A0AB40CJB1"/>
<feature type="compositionally biased region" description="Polar residues" evidence="1">
    <location>
        <begin position="165"/>
        <end position="179"/>
    </location>
</feature>
<evidence type="ECO:0000313" key="2">
    <source>
        <dbReference type="Proteomes" id="UP001515500"/>
    </source>
</evidence>
<name>A0AB40CJB1_DIOCR</name>
<dbReference type="GeneID" id="120276842"/>
<dbReference type="Proteomes" id="UP001515500">
    <property type="component" value="Chromosome 15"/>
</dbReference>
<dbReference type="RefSeq" id="XP_039139494.1">
    <property type="nucleotide sequence ID" value="XM_039283560.1"/>
</dbReference>
<feature type="region of interest" description="Disordered" evidence="1">
    <location>
        <begin position="973"/>
        <end position="1003"/>
    </location>
</feature>
<proteinExistence type="predicted"/>
<keyword evidence="2" id="KW-1185">Reference proteome</keyword>
<dbReference type="RefSeq" id="XP_039139498.1">
    <property type="nucleotide sequence ID" value="XM_039283564.1"/>
</dbReference>
<protein>
    <submittedName>
        <fullName evidence="3 4">Uncharacterized protein LOC120276842</fullName>
    </submittedName>
</protein>
<dbReference type="RefSeq" id="XP_039139500.1">
    <property type="nucleotide sequence ID" value="XM_039283566.1"/>
</dbReference>
<dbReference type="RefSeq" id="XP_039139497.1">
    <property type="nucleotide sequence ID" value="XM_039283563.1"/>
</dbReference>
<dbReference type="RefSeq" id="XP_039139496.1">
    <property type="nucleotide sequence ID" value="XM_039283562.1"/>
</dbReference>
<organism evidence="2 3">
    <name type="scientific">Dioscorea cayennensis subsp. rotundata</name>
    <name type="common">White Guinea yam</name>
    <name type="synonym">Dioscorea rotundata</name>
    <dbReference type="NCBI Taxonomy" id="55577"/>
    <lineage>
        <taxon>Eukaryota</taxon>
        <taxon>Viridiplantae</taxon>
        <taxon>Streptophyta</taxon>
        <taxon>Embryophyta</taxon>
        <taxon>Tracheophyta</taxon>
        <taxon>Spermatophyta</taxon>
        <taxon>Magnoliopsida</taxon>
        <taxon>Liliopsida</taxon>
        <taxon>Dioscoreales</taxon>
        <taxon>Dioscoreaceae</taxon>
        <taxon>Dioscorea</taxon>
    </lineage>
</organism>
<feature type="compositionally biased region" description="Polar residues" evidence="1">
    <location>
        <begin position="979"/>
        <end position="992"/>
    </location>
</feature>
<dbReference type="PANTHER" id="PTHR33167">
    <property type="entry name" value="TRANSCRIPTION FACTOR, PUTATIVE (DUF863)-RELATED"/>
    <property type="match status" value="1"/>
</dbReference>
<dbReference type="InterPro" id="IPR008581">
    <property type="entry name" value="DUF863_pln"/>
</dbReference>
<dbReference type="PANTHER" id="PTHR33167:SF4">
    <property type="entry name" value="TRANSCRIPTION FACTOR, PUTATIVE (DUF863)-RELATED"/>
    <property type="match status" value="1"/>
</dbReference>
<sequence>MGTKVQYKNYVPGYNPMRGHDDDRNGTWSMFYDGSRAPNGHLYNAFMLKPMNGYSEYDKEMLKRTMLEHEAIFRKQVYELHRLYRIQKNLIDDLKKKESYRYSVQLDTSYSSQANSFSSQIQLEDSKRMLHATHLPGVNNCYSRAPGTTMDNFRFPVNFLKENQNGVRSGHSSVENGYSRNDDVPLESNPNRSARKMFNLQLPVDVYIDDEESERSEKESTMKSSVKAVDFLNKTHSKEHENRVLLTLGTNAQSICREENRRLDSKHLRNGFTAHSFTDLNEPIKGSSSEVSACSSASFLFGLNTHNVDFLESKLPLIANSNLVSLQKEYDRQKDEGASLNFTRAEMLDTRKKLPLFRNDSGQIHDHVNAFGPGLCNEKPTTSSQKVEMKLNRTNGIKESDLNKMDTWFRQKLPDNIELSVSNSHLADLNKSRIQEPSVPNIMSVVPSGLTSTLSPLDSSWRKSMNNVGCIPFAIQALPHFDTSATMNSENWISNTQNKSSCGTNAHQNSLLDLSRISHCDHTSAISEKAKHNSNNNCNSAVFGSFEGQSPQKSLKGLHCRDVKSVKGLNLNEEFTSGFQDDVVADGDRLTLDVKSKHEESSAGLSWLKKKPSFEGTTAKNNSKMELCSMQSYSQLLSSFTAPASEFKKKPDKAIAVFPPSTLGVEENRMRRTEVSDNLSSKRILGFPIVENMQKTTACAHQSQSFTNDTKLNKGEGLHHSENHSAICGENDNVSSRNHINLNFLACAERPKSSELPSGCSLSGPKLALEIDLEAPPICQPEDDMVFPGESSEVKQHSLPGFRSKEMENMHERCLREAAESIVAISLDACSNGNEGTCWESSPAGSDALCLLAEVVLSNSEEELKERSSRHANALYGKTDRLDLFELMTLNLKEIKEDEYCCPSQEPVNQKEEENGAAALLLAKPRRGQARKRRQKRDFQKDILPGLASLARHEVTEDLQVIGGLMRASGRSWQAGLTRRNNGRNGTQTQVKGRQRPRRQQPETVPEIVVNQQAEVALLRRSTMQAECCNWGAIQNSLIKS</sequence>
<dbReference type="RefSeq" id="XP_039139501.1">
    <property type="nucleotide sequence ID" value="XM_039283567.1"/>
</dbReference>
<evidence type="ECO:0000313" key="7">
    <source>
        <dbReference type="RefSeq" id="XP_039139498.1"/>
    </source>
</evidence>
<dbReference type="RefSeq" id="XP_039139495.1">
    <property type="nucleotide sequence ID" value="XM_039283561.1"/>
</dbReference>
<evidence type="ECO:0000313" key="8">
    <source>
        <dbReference type="RefSeq" id="XP_039139500.1"/>
    </source>
</evidence>
<evidence type="ECO:0000313" key="4">
    <source>
        <dbReference type="RefSeq" id="XP_039139495.1"/>
    </source>
</evidence>
<dbReference type="Pfam" id="PF05904">
    <property type="entry name" value="DUF863"/>
    <property type="match status" value="2"/>
</dbReference>
<gene>
    <name evidence="3 4 5 6 7 8 9" type="primary">LOC120276842</name>
</gene>
<accession>A0AB40CJB1</accession>
<evidence type="ECO:0000313" key="5">
    <source>
        <dbReference type="RefSeq" id="XP_039139496.1"/>
    </source>
</evidence>
<evidence type="ECO:0000313" key="6">
    <source>
        <dbReference type="RefSeq" id="XP_039139497.1"/>
    </source>
</evidence>
<evidence type="ECO:0000313" key="9">
    <source>
        <dbReference type="RefSeq" id="XP_039139501.1"/>
    </source>
</evidence>
<evidence type="ECO:0000313" key="3">
    <source>
        <dbReference type="RefSeq" id="XP_039139494.1"/>
    </source>
</evidence>